<dbReference type="SUPFAM" id="SSF57783">
    <property type="entry name" value="Zinc beta-ribbon"/>
    <property type="match status" value="1"/>
</dbReference>
<name>A0A7H0KCI0_9CORY</name>
<organism evidence="1 2">
    <name type="scientific">Corynebacterium wankanglinii</name>
    <dbReference type="NCBI Taxonomy" id="2735136"/>
    <lineage>
        <taxon>Bacteria</taxon>
        <taxon>Bacillati</taxon>
        <taxon>Actinomycetota</taxon>
        <taxon>Actinomycetes</taxon>
        <taxon>Mycobacteriales</taxon>
        <taxon>Corynebacteriaceae</taxon>
        <taxon>Corynebacterium</taxon>
    </lineage>
</organism>
<dbReference type="GO" id="GO:0006260">
    <property type="term" value="P:DNA replication"/>
    <property type="evidence" value="ECO:0007669"/>
    <property type="project" value="InterPro"/>
</dbReference>
<protein>
    <submittedName>
        <fullName evidence="1">Uncharacterized protein</fullName>
    </submittedName>
</protein>
<comment type="caution">
    <text evidence="1">The sequence shown here is derived from an EMBL/GenBank/DDBJ whole genome shotgun (WGS) entry which is preliminary data.</text>
</comment>
<dbReference type="AlphaFoldDB" id="A0A7H0KCI0"/>
<dbReference type="GO" id="GO:0008270">
    <property type="term" value="F:zinc ion binding"/>
    <property type="evidence" value="ECO:0007669"/>
    <property type="project" value="InterPro"/>
</dbReference>
<evidence type="ECO:0000313" key="1">
    <source>
        <dbReference type="EMBL" id="MBA1838054.1"/>
    </source>
</evidence>
<proteinExistence type="predicted"/>
<dbReference type="GO" id="GO:0003677">
    <property type="term" value="F:DNA binding"/>
    <property type="evidence" value="ECO:0007669"/>
    <property type="project" value="InterPro"/>
</dbReference>
<sequence>MARGRIPDSDIEAIRQRAPLDEIVGEYVQLKPAGHDSLKGLSPFKDEPVI</sequence>
<dbReference type="RefSeq" id="WP_181192755.1">
    <property type="nucleotide sequence ID" value="NZ_JABFED010000006.1"/>
</dbReference>
<keyword evidence="2" id="KW-1185">Reference proteome</keyword>
<dbReference type="Gene3D" id="3.90.580.10">
    <property type="entry name" value="Zinc finger, CHC2-type domain"/>
    <property type="match status" value="1"/>
</dbReference>
<accession>A0A7H0KCI0</accession>
<evidence type="ECO:0000313" key="2">
    <source>
        <dbReference type="Proteomes" id="UP000577408"/>
    </source>
</evidence>
<dbReference type="InterPro" id="IPR036977">
    <property type="entry name" value="DNA_primase_Znf_CHC2"/>
</dbReference>
<gene>
    <name evidence="1" type="ORF">HMA55_09160</name>
</gene>
<dbReference type="EMBL" id="JABFED010000006">
    <property type="protein sequence ID" value="MBA1838054.1"/>
    <property type="molecule type" value="Genomic_DNA"/>
</dbReference>
<reference evidence="1 2" key="1">
    <citation type="submission" date="2020-05" db="EMBL/GenBank/DDBJ databases">
        <title>Descriptions of Corynebacterium xxxx sp. nov., Corynebacterium yyyy sp. nov. and Corynebacterium zzzz sp. nov.</title>
        <authorList>
            <person name="Zhang G."/>
        </authorList>
    </citation>
    <scope>NUCLEOTIDE SEQUENCE [LARGE SCALE GENOMIC DNA]</scope>
    <source>
        <strain evidence="2">zg-913</strain>
    </source>
</reference>
<dbReference type="Proteomes" id="UP000577408">
    <property type="component" value="Unassembled WGS sequence"/>
</dbReference>